<feature type="transmembrane region" description="Helical" evidence="1">
    <location>
        <begin position="178"/>
        <end position="194"/>
    </location>
</feature>
<dbReference type="Proteomes" id="UP000183469">
    <property type="component" value="Unassembled WGS sequence"/>
</dbReference>
<dbReference type="GO" id="GO:0010468">
    <property type="term" value="P:regulation of gene expression"/>
    <property type="evidence" value="ECO:0007669"/>
    <property type="project" value="InterPro"/>
</dbReference>
<feature type="transmembrane region" description="Helical" evidence="1">
    <location>
        <begin position="76"/>
        <end position="101"/>
    </location>
</feature>
<dbReference type="PANTHER" id="PTHR38457:SF1">
    <property type="entry name" value="REGULATOR ABRB-RELATED"/>
    <property type="match status" value="1"/>
</dbReference>
<feature type="transmembrane region" description="Helical" evidence="1">
    <location>
        <begin position="259"/>
        <end position="281"/>
    </location>
</feature>
<feature type="transmembrane region" description="Helical" evidence="1">
    <location>
        <begin position="150"/>
        <end position="172"/>
    </location>
</feature>
<feature type="transmembrane region" description="Helical" evidence="1">
    <location>
        <begin position="320"/>
        <end position="338"/>
    </location>
</feature>
<protein>
    <recommendedName>
        <fullName evidence="4">AbrB family transcriptional regulator</fullName>
    </recommendedName>
</protein>
<proteinExistence type="predicted"/>
<dbReference type="Pfam" id="PF05145">
    <property type="entry name" value="AbrB"/>
    <property type="match status" value="1"/>
</dbReference>
<keyword evidence="1" id="KW-0812">Transmembrane</keyword>
<dbReference type="GO" id="GO:0016020">
    <property type="term" value="C:membrane"/>
    <property type="evidence" value="ECO:0007669"/>
    <property type="project" value="InterPro"/>
</dbReference>
<dbReference type="AlphaFoldDB" id="A0A1H3WD53"/>
<organism evidence="2 3">
    <name type="scientific">Selenomonas ruminantium</name>
    <dbReference type="NCBI Taxonomy" id="971"/>
    <lineage>
        <taxon>Bacteria</taxon>
        <taxon>Bacillati</taxon>
        <taxon>Bacillota</taxon>
        <taxon>Negativicutes</taxon>
        <taxon>Selenomonadales</taxon>
        <taxon>Selenomonadaceae</taxon>
        <taxon>Selenomonas</taxon>
    </lineage>
</organism>
<accession>A0A1H3WD53</accession>
<dbReference type="OrthoDB" id="5460360at2"/>
<dbReference type="EMBL" id="FNQG01000003">
    <property type="protein sequence ID" value="SDZ84314.1"/>
    <property type="molecule type" value="Genomic_DNA"/>
</dbReference>
<keyword evidence="1" id="KW-1133">Transmembrane helix</keyword>
<reference evidence="2 3" key="1">
    <citation type="submission" date="2016-10" db="EMBL/GenBank/DDBJ databases">
        <authorList>
            <person name="de Groot N.N."/>
        </authorList>
    </citation>
    <scope>NUCLEOTIDE SEQUENCE [LARGE SCALE GENOMIC DNA]</scope>
    <source>
        <strain evidence="2 3">DSM 2872</strain>
    </source>
</reference>
<gene>
    <name evidence="2" type="ORF">SAMN05660648_00854</name>
</gene>
<dbReference type="PANTHER" id="PTHR38457">
    <property type="entry name" value="REGULATOR ABRB-RELATED"/>
    <property type="match status" value="1"/>
</dbReference>
<evidence type="ECO:0000313" key="2">
    <source>
        <dbReference type="EMBL" id="SDZ84314.1"/>
    </source>
</evidence>
<dbReference type="NCBIfam" id="TIGR03082">
    <property type="entry name" value="Gneg_AbrB_dup"/>
    <property type="match status" value="2"/>
</dbReference>
<name>A0A1H3WD53_SELRU</name>
<sequence length="352" mass="37539">MKDFLFTLLVAACGGFVLSLINAPLPWTLGPILAVSLTSLILKRRLGWPLLIRNIALIPLGYSMGRPFTVETGQAILSQLPFMLLATCVTISAGIFSAWLMFRHTKINFTSCLLGCVPGGLSQMVILAAEMKEADLTAVTIMQTMRMLSVVFVIPFLAIHVLPAANSAAHAVTMEPTGSLPAFALVAIAGALIGKRIKLPTATLLGPLLFTAIFIVASGDTAPVIPLHYLNMAQICVGSYIGSSIDLRKIKEYHGMGPVLIGSVMLVLAVSMSMGLLLSMLTPSDIATTFLSTAPGGLAEMGITALVVGADSSTMTAYQLTRLLFIMLCYPAIVRLILSHHRKLSRQKDQLS</sequence>
<evidence type="ECO:0000313" key="3">
    <source>
        <dbReference type="Proteomes" id="UP000183469"/>
    </source>
</evidence>
<dbReference type="InterPro" id="IPR017516">
    <property type="entry name" value="AbrB_dup"/>
</dbReference>
<feature type="transmembrane region" description="Helical" evidence="1">
    <location>
        <begin position="201"/>
        <end position="217"/>
    </location>
</feature>
<dbReference type="InterPro" id="IPR007820">
    <property type="entry name" value="AbrB_fam"/>
</dbReference>
<keyword evidence="1" id="KW-0472">Membrane</keyword>
<dbReference type="PIRSF" id="PIRSF038991">
    <property type="entry name" value="Protein_AbrB"/>
    <property type="match status" value="1"/>
</dbReference>
<evidence type="ECO:0008006" key="4">
    <source>
        <dbReference type="Google" id="ProtNLM"/>
    </source>
</evidence>
<evidence type="ECO:0000256" key="1">
    <source>
        <dbReference type="SAM" id="Phobius"/>
    </source>
</evidence>